<name>A0A7Z2VPR5_9BACL</name>
<evidence type="ECO:0000259" key="3">
    <source>
        <dbReference type="Pfam" id="PF01301"/>
    </source>
</evidence>
<dbReference type="SUPFAM" id="SSF49785">
    <property type="entry name" value="Galactose-binding domain-like"/>
    <property type="match status" value="1"/>
</dbReference>
<comment type="similarity">
    <text evidence="1 2">Belongs to the glycosyl hydrolase 35 family.</text>
</comment>
<evidence type="ECO:0000256" key="1">
    <source>
        <dbReference type="ARBA" id="ARBA00009809"/>
    </source>
</evidence>
<dbReference type="RefSeq" id="WP_169283210.1">
    <property type="nucleotide sequence ID" value="NZ_CP051680.1"/>
</dbReference>
<organism evidence="4 5">
    <name type="scientific">Cohnella herbarum</name>
    <dbReference type="NCBI Taxonomy" id="2728023"/>
    <lineage>
        <taxon>Bacteria</taxon>
        <taxon>Bacillati</taxon>
        <taxon>Bacillota</taxon>
        <taxon>Bacilli</taxon>
        <taxon>Bacillales</taxon>
        <taxon>Paenibacillaceae</taxon>
        <taxon>Cohnella</taxon>
    </lineage>
</organism>
<evidence type="ECO:0000313" key="5">
    <source>
        <dbReference type="Proteomes" id="UP000502248"/>
    </source>
</evidence>
<feature type="domain" description="Glycoside hydrolase 35 catalytic" evidence="3">
    <location>
        <begin position="18"/>
        <end position="317"/>
    </location>
</feature>
<dbReference type="Pfam" id="PF01301">
    <property type="entry name" value="Glyco_hydro_35"/>
    <property type="match status" value="1"/>
</dbReference>
<dbReference type="Gene3D" id="3.20.20.80">
    <property type="entry name" value="Glycosidases"/>
    <property type="match status" value="1"/>
</dbReference>
<dbReference type="AlphaFoldDB" id="A0A7Z2VPR5"/>
<dbReference type="InterPro" id="IPR031330">
    <property type="entry name" value="Gly_Hdrlase_35_cat"/>
</dbReference>
<dbReference type="PRINTS" id="PR00742">
    <property type="entry name" value="GLHYDRLASE35"/>
</dbReference>
<protein>
    <recommendedName>
        <fullName evidence="3">Glycoside hydrolase 35 catalytic domain-containing protein</fullName>
    </recommendedName>
</protein>
<dbReference type="GO" id="GO:0005975">
    <property type="term" value="P:carbohydrate metabolic process"/>
    <property type="evidence" value="ECO:0007669"/>
    <property type="project" value="InterPro"/>
</dbReference>
<dbReference type="GO" id="GO:0004553">
    <property type="term" value="F:hydrolase activity, hydrolyzing O-glycosyl compounds"/>
    <property type="evidence" value="ECO:0007669"/>
    <property type="project" value="InterPro"/>
</dbReference>
<dbReference type="PANTHER" id="PTHR23421">
    <property type="entry name" value="BETA-GALACTOSIDASE RELATED"/>
    <property type="match status" value="1"/>
</dbReference>
<reference evidence="4 5" key="1">
    <citation type="submission" date="2020-04" db="EMBL/GenBank/DDBJ databases">
        <title>Genome sequencing of novel species.</title>
        <authorList>
            <person name="Heo J."/>
            <person name="Kim S.-J."/>
            <person name="Kim J.-S."/>
            <person name="Hong S.-B."/>
            <person name="Kwon S.-W."/>
        </authorList>
    </citation>
    <scope>NUCLEOTIDE SEQUENCE [LARGE SCALE GENOMIC DNA]</scope>
    <source>
        <strain evidence="4 5">MFER-1</strain>
    </source>
</reference>
<dbReference type="InterPro" id="IPR008979">
    <property type="entry name" value="Galactose-bd-like_sf"/>
</dbReference>
<keyword evidence="5" id="KW-1185">Reference proteome</keyword>
<sequence length="902" mass="100045">MNDVSIADNSVRLEPDRFIVNGKSELILCASLFYFRIPRALWKERMERVKAFGYNAIDVYFPWNYHESAEGEWSFEGERDVEAFLRTAKEIGLWVVARPGPYICSEWDGGALPAYLLAGEAMKLRDNDPVFLRYVSRWFDRIMPILRDYQIDNGGNIIAVQLENELDFYGCSDPRGYLSVLRDMANIRGLTVPLIACAGQGGLFGATGYAEGLVPACNFYPNDRDPEFEAKVLAYKRELGERGFPLLVTETNRSHFLLRRLMSCGAKLLGPYLQVSGTDFGFTNAINNWGEPLAFMTSDYDFGGMISPEGHVREEAYEGKLLRRIMNVYGDSLTEAIPEDRHALTAAAPYRLNLAGGGALVFLTDLEQGYCPICPENVPLQRWGIEGEIVSSSAEMTDSVQGASSTMLVFHAEAHGEVLFRFHSEVQSIESAGMAVRDDDGLVKFIFGPEGESRCSIRLSDGTSLFIAGMDRAKALLVDSIESEESGWRIRYEHSKVAKTAPRNDLPVAWSAKALKPHVPLTQECSISLPRAELLETQGIYRGFAWYEAEADDPMVQGILIRQGSDVISLYADEEYVGTIAPGGASRYVSFPDPRQVRHVAARVEIWGHSNFDDVRLPSLRLHAMKGLADLVTVTRINDLTGNWRIFRASSSAPVPGLSDAEHPDGTWPIVGFGGWLSSDIHAFEYYRRALQVSESASSWTLHFDGLQALVTVWVNGREAGRVTPIDPYLDISLWISPEERDQQITLLLERPLGLPTGKIKLLEGKSATGWRLSSAGEKELLAHAEAVRGQCASVELPCELPPGGMSWLFGALDDSNDGQGWRVAVDGSNVKLTVFFNKRLVGRLWLPGGEEQPSMKGGSPDSFYVPGPWFEEEAPNGLEILLEAVHKGQEAVVRSFRFLPV</sequence>
<proteinExistence type="inferred from homology"/>
<dbReference type="KEGG" id="cheb:HH215_29850"/>
<gene>
    <name evidence="4" type="ORF">HH215_29850</name>
</gene>
<evidence type="ECO:0000256" key="2">
    <source>
        <dbReference type="RuleBase" id="RU003679"/>
    </source>
</evidence>
<evidence type="ECO:0000313" key="4">
    <source>
        <dbReference type="EMBL" id="QJD86964.1"/>
    </source>
</evidence>
<dbReference type="SUPFAM" id="SSF51445">
    <property type="entry name" value="(Trans)glycosidases"/>
    <property type="match status" value="1"/>
</dbReference>
<dbReference type="InterPro" id="IPR017853">
    <property type="entry name" value="GH"/>
</dbReference>
<dbReference type="Gene3D" id="2.60.120.260">
    <property type="entry name" value="Galactose-binding domain-like"/>
    <property type="match status" value="2"/>
</dbReference>
<dbReference type="Proteomes" id="UP000502248">
    <property type="component" value="Chromosome"/>
</dbReference>
<dbReference type="EMBL" id="CP051680">
    <property type="protein sequence ID" value="QJD86964.1"/>
    <property type="molecule type" value="Genomic_DNA"/>
</dbReference>
<dbReference type="InterPro" id="IPR001944">
    <property type="entry name" value="Glycoside_Hdrlase_35"/>
</dbReference>
<accession>A0A7Z2VPR5</accession>